<organism evidence="2 3">
    <name type="scientific">Dyella koreensis</name>
    <dbReference type="NCBI Taxonomy" id="311235"/>
    <lineage>
        <taxon>Bacteria</taxon>
        <taxon>Pseudomonadati</taxon>
        <taxon>Pseudomonadota</taxon>
        <taxon>Gammaproteobacteria</taxon>
        <taxon>Lysobacterales</taxon>
        <taxon>Rhodanobacteraceae</taxon>
        <taxon>Dyella</taxon>
    </lineage>
</organism>
<dbReference type="EMBL" id="JADIKD010000009">
    <property type="protein sequence ID" value="MFK2917318.1"/>
    <property type="molecule type" value="Genomic_DNA"/>
</dbReference>
<dbReference type="Proteomes" id="UP001620408">
    <property type="component" value="Unassembled WGS sequence"/>
</dbReference>
<gene>
    <name evidence="2" type="ORF">ISS97_08585</name>
</gene>
<reference evidence="2 3" key="1">
    <citation type="submission" date="2020-10" db="EMBL/GenBank/DDBJ databases">
        <title>Phylogeny of dyella-like bacteria.</title>
        <authorList>
            <person name="Fu J."/>
        </authorList>
    </citation>
    <scope>NUCLEOTIDE SEQUENCE [LARGE SCALE GENOMIC DNA]</scope>
    <source>
        <strain evidence="2 3">BB4</strain>
    </source>
</reference>
<name>A0ABW8K5Y7_9GAMM</name>
<feature type="region of interest" description="Disordered" evidence="1">
    <location>
        <begin position="26"/>
        <end position="84"/>
    </location>
</feature>
<dbReference type="RefSeq" id="WP_379985242.1">
    <property type="nucleotide sequence ID" value="NZ_JADIKD010000009.1"/>
</dbReference>
<dbReference type="PROSITE" id="PS51257">
    <property type="entry name" value="PROKAR_LIPOPROTEIN"/>
    <property type="match status" value="1"/>
</dbReference>
<keyword evidence="3" id="KW-1185">Reference proteome</keyword>
<evidence type="ECO:0000313" key="3">
    <source>
        <dbReference type="Proteomes" id="UP001620408"/>
    </source>
</evidence>
<proteinExistence type="predicted"/>
<sequence length="200" mass="20338">MKSSIPHVALYATTLAGLLMLSGCGKHEETPPAASAPAAPASTPATTPPANPAPSSTAPAPSSTTNSPATKPATSGTSPTTAVPASTEFRIAAVTIGNQVADDHRVSEARNRFAPSDKAIYASVATQGNTNGVTLNATWTYLDGQARPITSTSQSIATDGPAVTTFEVRNPSLWPTGKYQVVISLDGKAVSTQGFEVSKS</sequence>
<feature type="compositionally biased region" description="Low complexity" evidence="1">
    <location>
        <begin position="31"/>
        <end position="45"/>
    </location>
</feature>
<evidence type="ECO:0000313" key="2">
    <source>
        <dbReference type="EMBL" id="MFK2917318.1"/>
    </source>
</evidence>
<accession>A0ABW8K5Y7</accession>
<evidence type="ECO:0000256" key="1">
    <source>
        <dbReference type="SAM" id="MobiDB-lite"/>
    </source>
</evidence>
<comment type="caution">
    <text evidence="2">The sequence shown here is derived from an EMBL/GenBank/DDBJ whole genome shotgun (WGS) entry which is preliminary data.</text>
</comment>
<feature type="compositionally biased region" description="Low complexity" evidence="1">
    <location>
        <begin position="53"/>
        <end position="75"/>
    </location>
</feature>
<protein>
    <submittedName>
        <fullName evidence="2">Uncharacterized protein</fullName>
    </submittedName>
</protein>